<protein>
    <recommendedName>
        <fullName evidence="3">TIGR00299 family protein</fullName>
    </recommendedName>
</protein>
<dbReference type="Gene3D" id="3.30.70.1380">
    <property type="entry name" value="Transcriptional regulatory protein pf0864 domain like"/>
    <property type="match status" value="1"/>
</dbReference>
<dbReference type="NCBIfam" id="TIGR00299">
    <property type="entry name" value="nickel pincer cofactor biosynthesis protein LarC"/>
    <property type="match status" value="1"/>
</dbReference>
<dbReference type="EMBL" id="UINC01152142">
    <property type="protein sequence ID" value="SVD46165.1"/>
    <property type="molecule type" value="Genomic_DNA"/>
</dbReference>
<feature type="non-terminal residue" evidence="2">
    <location>
        <position position="1"/>
    </location>
</feature>
<gene>
    <name evidence="2" type="ORF">METZ01_LOCUS399019</name>
</gene>
<proteinExistence type="predicted"/>
<dbReference type="Gene3D" id="3.10.20.300">
    <property type="entry name" value="mk0293 like domain"/>
    <property type="match status" value="1"/>
</dbReference>
<evidence type="ECO:0000313" key="2">
    <source>
        <dbReference type="EMBL" id="SVD46165.1"/>
    </source>
</evidence>
<dbReference type="PANTHER" id="PTHR36566:SF1">
    <property type="entry name" value="PYRIDINIUM-3,5-BISTHIOCARBOXYLIC ACID MONONUCLEOTIDE NICKEL INSERTION PROTEIN"/>
    <property type="match status" value="1"/>
</dbReference>
<accession>A0A382VJH4</accession>
<organism evidence="2">
    <name type="scientific">marine metagenome</name>
    <dbReference type="NCBI Taxonomy" id="408172"/>
    <lineage>
        <taxon>unclassified sequences</taxon>
        <taxon>metagenomes</taxon>
        <taxon>ecological metagenomes</taxon>
    </lineage>
</organism>
<evidence type="ECO:0000256" key="1">
    <source>
        <dbReference type="ARBA" id="ARBA00022596"/>
    </source>
</evidence>
<name>A0A382VJH4_9ZZZZ</name>
<reference evidence="2" key="1">
    <citation type="submission" date="2018-05" db="EMBL/GenBank/DDBJ databases">
        <authorList>
            <person name="Lanie J.A."/>
            <person name="Ng W.-L."/>
            <person name="Kazmierczak K.M."/>
            <person name="Andrzejewski T.M."/>
            <person name="Davidsen T.M."/>
            <person name="Wayne K.J."/>
            <person name="Tettelin H."/>
            <person name="Glass J.I."/>
            <person name="Rusch D."/>
            <person name="Podicherti R."/>
            <person name="Tsui H.-C.T."/>
            <person name="Winkler M.E."/>
        </authorList>
    </citation>
    <scope>NUCLEOTIDE SEQUENCE</scope>
</reference>
<feature type="non-terminal residue" evidence="2">
    <location>
        <position position="284"/>
    </location>
</feature>
<dbReference type="Pfam" id="PF01969">
    <property type="entry name" value="Ni_insertion"/>
    <property type="match status" value="1"/>
</dbReference>
<evidence type="ECO:0008006" key="3">
    <source>
        <dbReference type="Google" id="ProtNLM"/>
    </source>
</evidence>
<dbReference type="PANTHER" id="PTHR36566">
    <property type="entry name" value="NICKEL INSERTION PROTEIN-RELATED"/>
    <property type="match status" value="1"/>
</dbReference>
<keyword evidence="1" id="KW-0533">Nickel</keyword>
<dbReference type="InterPro" id="IPR002822">
    <property type="entry name" value="Ni_insertion"/>
</dbReference>
<dbReference type="AlphaFoldDB" id="A0A382VJH4"/>
<sequence length="284" mass="31362">PQIVKNNSIEIFLRLANAEAKVHGTTIDKIHFHEVGAIDSIIDIVGGSLCMFLLNVDYVISSPINTGEGVVKCEHGNLPIPAPATIELLKGIPCYSKGVKKELTTPTGAAFIGHYANKFGSMPDMKVTFIGYGAGEAEIKDMPNLLRVVTGESLSSFQDQSMKVIETNIDDMNPEFYEHVIDRLFKIGAADAFFSPVHMKKNRIGFLLSVIVSNEFFDTIVNIILSETSTLGIRYYDVNRIVLPRKRKLVKTQFGKVYVKIGESSGKVLTVSPEYDDCKKISLK</sequence>